<dbReference type="Gene3D" id="1.25.40.10">
    <property type="entry name" value="Tetratricopeptide repeat domain"/>
    <property type="match status" value="1"/>
</dbReference>
<comment type="similarity">
    <text evidence="1">Belongs to the PPR family. P subfamily.</text>
</comment>
<evidence type="ECO:0008006" key="6">
    <source>
        <dbReference type="Google" id="ProtNLM"/>
    </source>
</evidence>
<dbReference type="InterPro" id="IPR011990">
    <property type="entry name" value="TPR-like_helical_dom_sf"/>
</dbReference>
<feature type="repeat" description="PPR" evidence="3">
    <location>
        <begin position="9"/>
        <end position="43"/>
    </location>
</feature>
<sequence length="61" mass="6909">MVKLGFQHTLLTFSTVINRFCIEGNISQAVRLVGEMIEIGKVPNINIYTTLIKGFHIIRGY</sequence>
<gene>
    <name evidence="4" type="ORF">Gogos_000524</name>
</gene>
<organism evidence="4 5">
    <name type="scientific">Gossypium gossypioides</name>
    <name type="common">Mexican cotton</name>
    <name type="synonym">Selera gossypioides</name>
    <dbReference type="NCBI Taxonomy" id="34282"/>
    <lineage>
        <taxon>Eukaryota</taxon>
        <taxon>Viridiplantae</taxon>
        <taxon>Streptophyta</taxon>
        <taxon>Embryophyta</taxon>
        <taxon>Tracheophyta</taxon>
        <taxon>Spermatophyta</taxon>
        <taxon>Magnoliopsida</taxon>
        <taxon>eudicotyledons</taxon>
        <taxon>Gunneridae</taxon>
        <taxon>Pentapetalae</taxon>
        <taxon>rosids</taxon>
        <taxon>malvids</taxon>
        <taxon>Malvales</taxon>
        <taxon>Malvaceae</taxon>
        <taxon>Malvoideae</taxon>
        <taxon>Gossypium</taxon>
    </lineage>
</organism>
<dbReference type="OrthoDB" id="185373at2759"/>
<evidence type="ECO:0000256" key="3">
    <source>
        <dbReference type="PROSITE-ProRule" id="PRU00708"/>
    </source>
</evidence>
<evidence type="ECO:0000313" key="4">
    <source>
        <dbReference type="EMBL" id="MBA0751611.1"/>
    </source>
</evidence>
<keyword evidence="5" id="KW-1185">Reference proteome</keyword>
<evidence type="ECO:0000313" key="5">
    <source>
        <dbReference type="Proteomes" id="UP000593579"/>
    </source>
</evidence>
<dbReference type="PROSITE" id="PS51375">
    <property type="entry name" value="PPR"/>
    <property type="match status" value="1"/>
</dbReference>
<proteinExistence type="inferred from homology"/>
<evidence type="ECO:0000256" key="2">
    <source>
        <dbReference type="ARBA" id="ARBA00022737"/>
    </source>
</evidence>
<name>A0A7J9CT94_GOSGO</name>
<keyword evidence="2" id="KW-0677">Repeat</keyword>
<accession>A0A7J9CT94</accession>
<dbReference type="PANTHER" id="PTHR47941">
    <property type="entry name" value="PENTATRICOPEPTIDE REPEAT-CONTAINING PROTEIN 3, MITOCHONDRIAL"/>
    <property type="match status" value="1"/>
</dbReference>
<dbReference type="EMBL" id="JABEZY010000013">
    <property type="protein sequence ID" value="MBA0751611.1"/>
    <property type="molecule type" value="Genomic_DNA"/>
</dbReference>
<protein>
    <recommendedName>
        <fullName evidence="6">Pentatricopeptide repeat-containing protein</fullName>
    </recommendedName>
</protein>
<comment type="caution">
    <text evidence="4">The sequence shown here is derived from an EMBL/GenBank/DDBJ whole genome shotgun (WGS) entry which is preliminary data.</text>
</comment>
<reference evidence="4 5" key="1">
    <citation type="journal article" date="2019" name="Genome Biol. Evol.">
        <title>Insights into the evolution of the New World diploid cottons (Gossypium, subgenus Houzingenia) based on genome sequencing.</title>
        <authorList>
            <person name="Grover C.E."/>
            <person name="Arick M.A. 2nd"/>
            <person name="Thrash A."/>
            <person name="Conover J.L."/>
            <person name="Sanders W.S."/>
            <person name="Peterson D.G."/>
            <person name="Frelichowski J.E."/>
            <person name="Scheffler J.A."/>
            <person name="Scheffler B.E."/>
            <person name="Wendel J.F."/>
        </authorList>
    </citation>
    <scope>NUCLEOTIDE SEQUENCE [LARGE SCALE GENOMIC DNA]</scope>
    <source>
        <strain evidence="4">5</strain>
        <tissue evidence="4">Leaf</tissue>
    </source>
</reference>
<dbReference type="NCBIfam" id="TIGR00756">
    <property type="entry name" value="PPR"/>
    <property type="match status" value="1"/>
</dbReference>
<dbReference type="Pfam" id="PF13041">
    <property type="entry name" value="PPR_2"/>
    <property type="match status" value="1"/>
</dbReference>
<dbReference type="InterPro" id="IPR002885">
    <property type="entry name" value="PPR_rpt"/>
</dbReference>
<dbReference type="AlphaFoldDB" id="A0A7J9CT94"/>
<dbReference type="Proteomes" id="UP000593579">
    <property type="component" value="Unassembled WGS sequence"/>
</dbReference>
<evidence type="ECO:0000256" key="1">
    <source>
        <dbReference type="ARBA" id="ARBA00007626"/>
    </source>
</evidence>